<dbReference type="InterPro" id="IPR036390">
    <property type="entry name" value="WH_DNA-bd_sf"/>
</dbReference>
<organism evidence="2">
    <name type="scientific">Asparagopsis taxiformis</name>
    <dbReference type="NCBI Taxonomy" id="260499"/>
    <lineage>
        <taxon>Eukaryota</taxon>
        <taxon>Rhodophyta</taxon>
        <taxon>Florideophyceae</taxon>
        <taxon>Rhodymeniophycidae</taxon>
        <taxon>Bonnemaisoniales</taxon>
        <taxon>Bonnemaisoniaceae</taxon>
        <taxon>Asparagopsis</taxon>
    </lineage>
</organism>
<dbReference type="PROSITE" id="PS51063">
    <property type="entry name" value="HTH_CRP_2"/>
    <property type="match status" value="1"/>
</dbReference>
<dbReference type="SUPFAM" id="SSF46785">
    <property type="entry name" value="Winged helix' DNA-binding domain"/>
    <property type="match status" value="1"/>
</dbReference>
<reference evidence="2" key="1">
    <citation type="journal article" date="2016" name="BMC Biol.">
        <title>Parallel evolution of highly conserved plastid genome architecture in red seaweeds and seed plants.</title>
        <authorList>
            <person name="Lee J."/>
            <person name="Cho C.H."/>
            <person name="Park S.I."/>
            <person name="Choi J.W."/>
            <person name="Song H.S."/>
            <person name="West J.A."/>
            <person name="Bhattacharya D."/>
            <person name="Yoon H.S."/>
        </authorList>
    </citation>
    <scope>NUCLEOTIDE SEQUENCE</scope>
</reference>
<dbReference type="GO" id="GO:0003677">
    <property type="term" value="F:DNA binding"/>
    <property type="evidence" value="ECO:0007669"/>
    <property type="project" value="InterPro"/>
</dbReference>
<accession>A0A1C9CCE9</accession>
<dbReference type="InterPro" id="IPR014710">
    <property type="entry name" value="RmlC-like_jellyroll"/>
</dbReference>
<evidence type="ECO:0000259" key="1">
    <source>
        <dbReference type="PROSITE" id="PS51063"/>
    </source>
</evidence>
<sequence length="222" mass="26144">MKWIYYFSSCHIPFNIYKLQTGDAIIYQYTSHKYQSIIILQGLLYITKQFTNHEKACIAILQTNNVFDSYNLLLNTQKNDSTYYYKLVALQTTFILSFQLQDLNINKNNINSNLLLNIIASYQNTINKYKIMNNILIHKYMQNRIIQLLLTLSEEFGIIHKHSIIIPFVISQHTISEIVGSNRITVNRILRKLCKNQLISYSYNKYIQINNPLALSHFLFNT</sequence>
<gene>
    <name evidence="2" type="primary">ntcA</name>
    <name evidence="2" type="ORF">Aspa_153</name>
</gene>
<dbReference type="InterPro" id="IPR012318">
    <property type="entry name" value="HTH_CRP"/>
</dbReference>
<dbReference type="Pfam" id="PF13545">
    <property type="entry name" value="HTH_Crp_2"/>
    <property type="match status" value="1"/>
</dbReference>
<name>A0A1C9CCE9_9FLOR</name>
<dbReference type="SMART" id="SM00419">
    <property type="entry name" value="HTH_CRP"/>
    <property type="match status" value="1"/>
</dbReference>
<protein>
    <submittedName>
        <fullName evidence="2">Global nitrogen transcriptional regulator</fullName>
    </submittedName>
</protein>
<dbReference type="RefSeq" id="YP_009294549.1">
    <property type="nucleotide sequence ID" value="NC_031148.1"/>
</dbReference>
<dbReference type="Gene3D" id="2.60.120.10">
    <property type="entry name" value="Jelly Rolls"/>
    <property type="match status" value="1"/>
</dbReference>
<geneLocation type="plastid" evidence="2"/>
<dbReference type="EMBL" id="KX284717">
    <property type="protein sequence ID" value="AOM66032.1"/>
    <property type="molecule type" value="Genomic_DNA"/>
</dbReference>
<keyword evidence="2" id="KW-0934">Plastid</keyword>
<evidence type="ECO:0000313" key="2">
    <source>
        <dbReference type="EMBL" id="AOM66032.1"/>
    </source>
</evidence>
<proteinExistence type="predicted"/>
<feature type="domain" description="HTH crp-type" evidence="1">
    <location>
        <begin position="139"/>
        <end position="213"/>
    </location>
</feature>
<dbReference type="GO" id="GO:0006355">
    <property type="term" value="P:regulation of DNA-templated transcription"/>
    <property type="evidence" value="ECO:0007669"/>
    <property type="project" value="InterPro"/>
</dbReference>
<dbReference type="AlphaFoldDB" id="A0A1C9CCE9"/>
<dbReference type="GeneID" id="29070533"/>